<dbReference type="Proteomes" id="UP000189701">
    <property type="component" value="Unplaced"/>
</dbReference>
<dbReference type="STRING" id="4096.A0A1U7YS49"/>
<feature type="domain" description="Integrase catalytic" evidence="1">
    <location>
        <begin position="80"/>
        <end position="240"/>
    </location>
</feature>
<evidence type="ECO:0000313" key="3">
    <source>
        <dbReference type="RefSeq" id="XP_009801655.1"/>
    </source>
</evidence>
<dbReference type="InterPro" id="IPR001584">
    <property type="entry name" value="Integrase_cat-core"/>
</dbReference>
<dbReference type="RefSeq" id="XP_009801655.1">
    <property type="nucleotide sequence ID" value="XM_009803353.1"/>
</dbReference>
<dbReference type="PROSITE" id="PS50994">
    <property type="entry name" value="INTEGRASE"/>
    <property type="match status" value="1"/>
</dbReference>
<organism evidence="2 3">
    <name type="scientific">Nicotiana sylvestris</name>
    <name type="common">Wood tobacco</name>
    <name type="synonym">South American tobacco</name>
    <dbReference type="NCBI Taxonomy" id="4096"/>
    <lineage>
        <taxon>Eukaryota</taxon>
        <taxon>Viridiplantae</taxon>
        <taxon>Streptophyta</taxon>
        <taxon>Embryophyta</taxon>
        <taxon>Tracheophyta</taxon>
        <taxon>Spermatophyta</taxon>
        <taxon>Magnoliopsida</taxon>
        <taxon>eudicotyledons</taxon>
        <taxon>Gunneridae</taxon>
        <taxon>Pentapetalae</taxon>
        <taxon>asterids</taxon>
        <taxon>lamiids</taxon>
        <taxon>Solanales</taxon>
        <taxon>Solanaceae</taxon>
        <taxon>Nicotianoideae</taxon>
        <taxon>Nicotianeae</taxon>
        <taxon>Nicotiana</taxon>
    </lineage>
</organism>
<dbReference type="AlphaFoldDB" id="A0A1U7YS49"/>
<dbReference type="PANTHER" id="PTHR37984">
    <property type="entry name" value="PROTEIN CBG26694"/>
    <property type="match status" value="1"/>
</dbReference>
<dbReference type="InterPro" id="IPR036397">
    <property type="entry name" value="RNaseH_sf"/>
</dbReference>
<reference evidence="3" key="2">
    <citation type="submission" date="2025-08" db="UniProtKB">
        <authorList>
            <consortium name="RefSeq"/>
        </authorList>
    </citation>
    <scope>IDENTIFICATION</scope>
    <source>
        <tissue evidence="3">Leaf</tissue>
    </source>
</reference>
<evidence type="ECO:0000313" key="2">
    <source>
        <dbReference type="Proteomes" id="UP000189701"/>
    </source>
</evidence>
<dbReference type="InterPro" id="IPR012337">
    <property type="entry name" value="RNaseH-like_sf"/>
</dbReference>
<accession>A0A1U7YS49</accession>
<sequence>MVQVHVWPQVVQLIHSHVCGILASGYSVCVKSELAEGPGVTGLFRFWTRHRGNTCRNLRTAHEWFHFSQKDTKSRVFLDYYGNRLHQFTLNFLRLGYGCHRINRPAASNGHRFILIAIDNFTKWVEAASYKAVTKKVVTDFVRDRIVCRFEAPDSIITDNTANLKSDLMKAMCETSKNKQRNSTSYIPQMNRLVEATNKNIKKILRKMEDNYKQWHVKLPFALLGYRTTVRASTGAIPTY</sequence>
<dbReference type="eggNOG" id="KOG0017">
    <property type="taxonomic scope" value="Eukaryota"/>
</dbReference>
<dbReference type="GO" id="GO:0003676">
    <property type="term" value="F:nucleic acid binding"/>
    <property type="evidence" value="ECO:0007669"/>
    <property type="project" value="InterPro"/>
</dbReference>
<dbReference type="SUPFAM" id="SSF53098">
    <property type="entry name" value="Ribonuclease H-like"/>
    <property type="match status" value="1"/>
</dbReference>
<keyword evidence="2" id="KW-1185">Reference proteome</keyword>
<proteinExistence type="predicted"/>
<dbReference type="Gene3D" id="3.30.420.10">
    <property type="entry name" value="Ribonuclease H-like superfamily/Ribonuclease H"/>
    <property type="match status" value="1"/>
</dbReference>
<dbReference type="GO" id="GO:0015074">
    <property type="term" value="P:DNA integration"/>
    <property type="evidence" value="ECO:0007669"/>
    <property type="project" value="InterPro"/>
</dbReference>
<protein>
    <submittedName>
        <fullName evidence="3">Uncharacterized protein LOC104247363</fullName>
    </submittedName>
</protein>
<reference evidence="2" key="1">
    <citation type="journal article" date="2013" name="Genome Biol.">
        <title>Reference genomes and transcriptomes of Nicotiana sylvestris and Nicotiana tomentosiformis.</title>
        <authorList>
            <person name="Sierro N."/>
            <person name="Battey J.N."/>
            <person name="Ouadi S."/>
            <person name="Bovet L."/>
            <person name="Goepfert S."/>
            <person name="Bakaher N."/>
            <person name="Peitsch M.C."/>
            <person name="Ivanov N.V."/>
        </authorList>
    </citation>
    <scope>NUCLEOTIDE SEQUENCE [LARGE SCALE GENOMIC DNA]</scope>
</reference>
<dbReference type="PANTHER" id="PTHR37984:SF5">
    <property type="entry name" value="PROTEIN NYNRIN-LIKE"/>
    <property type="match status" value="1"/>
</dbReference>
<gene>
    <name evidence="3" type="primary">LOC104247363</name>
</gene>
<dbReference type="InterPro" id="IPR050951">
    <property type="entry name" value="Retrovirus_Pol_polyprotein"/>
</dbReference>
<evidence type="ECO:0000259" key="1">
    <source>
        <dbReference type="PROSITE" id="PS50994"/>
    </source>
</evidence>
<name>A0A1U7YS49_NICSY</name>